<evidence type="ECO:0000313" key="1">
    <source>
        <dbReference type="EMBL" id="SHK40988.1"/>
    </source>
</evidence>
<dbReference type="EMBL" id="FQZX01000002">
    <property type="protein sequence ID" value="SHK40988.1"/>
    <property type="molecule type" value="Genomic_DNA"/>
</dbReference>
<protein>
    <recommendedName>
        <fullName evidence="3">Glutaminyl-tRNA synthetase</fullName>
    </recommendedName>
</protein>
<dbReference type="Proteomes" id="UP000184314">
    <property type="component" value="Unassembled WGS sequence"/>
</dbReference>
<reference evidence="2" key="1">
    <citation type="submission" date="2016-11" db="EMBL/GenBank/DDBJ databases">
        <authorList>
            <person name="Varghese N."/>
            <person name="Submissions S."/>
        </authorList>
    </citation>
    <scope>NUCLEOTIDE SEQUENCE [LARGE SCALE GENOMIC DNA]</scope>
    <source>
        <strain evidence="2">DSM 16478</strain>
    </source>
</reference>
<sequence>MSKQYHSFEEIDERLKVLNLQRLIAQESIKLQFNSAKTDLVPQQLRQGLGATFSQKGTIKSLVITFLSGKLLDFIKSKRKSRNRDRS</sequence>
<organism evidence="1 2">
    <name type="scientific">Maribacter aquivivus</name>
    <dbReference type="NCBI Taxonomy" id="228958"/>
    <lineage>
        <taxon>Bacteria</taxon>
        <taxon>Pseudomonadati</taxon>
        <taxon>Bacteroidota</taxon>
        <taxon>Flavobacteriia</taxon>
        <taxon>Flavobacteriales</taxon>
        <taxon>Flavobacteriaceae</taxon>
        <taxon>Maribacter</taxon>
    </lineage>
</organism>
<proteinExistence type="predicted"/>
<dbReference type="STRING" id="228958.SAMN04488007_2994"/>
<gene>
    <name evidence="1" type="ORF">SAMN04488007_2994</name>
</gene>
<name>A0A1M6S8Y0_9FLAO</name>
<accession>A0A1M6S8Y0</accession>
<dbReference type="OrthoDB" id="1149272at2"/>
<keyword evidence="2" id="KW-1185">Reference proteome</keyword>
<dbReference type="RefSeq" id="WP_073245512.1">
    <property type="nucleotide sequence ID" value="NZ_FQZX01000002.1"/>
</dbReference>
<dbReference type="AlphaFoldDB" id="A0A1M6S8Y0"/>
<evidence type="ECO:0000313" key="2">
    <source>
        <dbReference type="Proteomes" id="UP000184314"/>
    </source>
</evidence>
<evidence type="ECO:0008006" key="3">
    <source>
        <dbReference type="Google" id="ProtNLM"/>
    </source>
</evidence>